<protein>
    <submittedName>
        <fullName evidence="2">Uncharacterized protein</fullName>
    </submittedName>
</protein>
<dbReference type="Proteomes" id="UP000324832">
    <property type="component" value="Unassembled WGS sequence"/>
</dbReference>
<dbReference type="EMBL" id="FZQP02003978">
    <property type="protein sequence ID" value="VVC99120.1"/>
    <property type="molecule type" value="Genomic_DNA"/>
</dbReference>
<accession>A0A5E4QN75</accession>
<organism evidence="2 3">
    <name type="scientific">Leptidea sinapis</name>
    <dbReference type="NCBI Taxonomy" id="189913"/>
    <lineage>
        <taxon>Eukaryota</taxon>
        <taxon>Metazoa</taxon>
        <taxon>Ecdysozoa</taxon>
        <taxon>Arthropoda</taxon>
        <taxon>Hexapoda</taxon>
        <taxon>Insecta</taxon>
        <taxon>Pterygota</taxon>
        <taxon>Neoptera</taxon>
        <taxon>Endopterygota</taxon>
        <taxon>Lepidoptera</taxon>
        <taxon>Glossata</taxon>
        <taxon>Ditrysia</taxon>
        <taxon>Papilionoidea</taxon>
        <taxon>Pieridae</taxon>
        <taxon>Dismorphiinae</taxon>
        <taxon>Leptidea</taxon>
    </lineage>
</organism>
<proteinExistence type="predicted"/>
<keyword evidence="3" id="KW-1185">Reference proteome</keyword>
<feature type="region of interest" description="Disordered" evidence="1">
    <location>
        <begin position="47"/>
        <end position="82"/>
    </location>
</feature>
<dbReference type="AlphaFoldDB" id="A0A5E4QN75"/>
<name>A0A5E4QN75_9NEOP</name>
<evidence type="ECO:0000313" key="2">
    <source>
        <dbReference type="EMBL" id="VVC99120.1"/>
    </source>
</evidence>
<feature type="compositionally biased region" description="Basic and acidic residues" evidence="1">
    <location>
        <begin position="47"/>
        <end position="57"/>
    </location>
</feature>
<gene>
    <name evidence="2" type="ORF">LSINAPIS_LOCUS10060</name>
</gene>
<reference evidence="2 3" key="1">
    <citation type="submission" date="2017-07" db="EMBL/GenBank/DDBJ databases">
        <authorList>
            <person name="Talla V."/>
            <person name="Backstrom N."/>
        </authorList>
    </citation>
    <scope>NUCLEOTIDE SEQUENCE [LARGE SCALE GENOMIC DNA]</scope>
</reference>
<evidence type="ECO:0000313" key="3">
    <source>
        <dbReference type="Proteomes" id="UP000324832"/>
    </source>
</evidence>
<sequence>MAAEWSQVAMAPHTRTLHSHYYRFIHRSYRCGGCGPHAGCHQFLWHEPSESRERSTSKDSGAAGRVPTKRNAPPHRYSNRQR</sequence>
<evidence type="ECO:0000256" key="1">
    <source>
        <dbReference type="SAM" id="MobiDB-lite"/>
    </source>
</evidence>